<dbReference type="EMBL" id="FXTN01000004">
    <property type="protein sequence ID" value="SMO60951.1"/>
    <property type="molecule type" value="Genomic_DNA"/>
</dbReference>
<feature type="chain" id="PRO_5021853950" evidence="2">
    <location>
        <begin position="22"/>
        <end position="196"/>
    </location>
</feature>
<proteinExistence type="predicted"/>
<evidence type="ECO:0000256" key="2">
    <source>
        <dbReference type="SAM" id="SignalP"/>
    </source>
</evidence>
<feature type="domain" description="DUF4142" evidence="3">
    <location>
        <begin position="60"/>
        <end position="192"/>
    </location>
</feature>
<evidence type="ECO:0000313" key="5">
    <source>
        <dbReference type="Proteomes" id="UP000320300"/>
    </source>
</evidence>
<dbReference type="PROSITE" id="PS51257">
    <property type="entry name" value="PROKAR_LIPOPROTEIN"/>
    <property type="match status" value="1"/>
</dbReference>
<feature type="region of interest" description="Disordered" evidence="1">
    <location>
        <begin position="28"/>
        <end position="52"/>
    </location>
</feature>
<accession>A0A521CQA0</accession>
<reference evidence="4 5" key="1">
    <citation type="submission" date="2017-05" db="EMBL/GenBank/DDBJ databases">
        <authorList>
            <person name="Varghese N."/>
            <person name="Submissions S."/>
        </authorList>
    </citation>
    <scope>NUCLEOTIDE SEQUENCE [LARGE SCALE GENOMIC DNA]</scope>
    <source>
        <strain evidence="4 5">DSM 19036</strain>
    </source>
</reference>
<organism evidence="4 5">
    <name type="scientific">Pedobacter westerhofensis</name>
    <dbReference type="NCBI Taxonomy" id="425512"/>
    <lineage>
        <taxon>Bacteria</taxon>
        <taxon>Pseudomonadati</taxon>
        <taxon>Bacteroidota</taxon>
        <taxon>Sphingobacteriia</taxon>
        <taxon>Sphingobacteriales</taxon>
        <taxon>Sphingobacteriaceae</taxon>
        <taxon>Pedobacter</taxon>
    </lineage>
</organism>
<dbReference type="AlphaFoldDB" id="A0A521CQA0"/>
<evidence type="ECO:0000259" key="3">
    <source>
        <dbReference type="Pfam" id="PF13628"/>
    </source>
</evidence>
<dbReference type="PANTHER" id="PTHR38593:SF1">
    <property type="entry name" value="BLR2558 PROTEIN"/>
    <property type="match status" value="1"/>
</dbReference>
<keyword evidence="5" id="KW-1185">Reference proteome</keyword>
<evidence type="ECO:0000256" key="1">
    <source>
        <dbReference type="SAM" id="MobiDB-lite"/>
    </source>
</evidence>
<dbReference type="Proteomes" id="UP000320300">
    <property type="component" value="Unassembled WGS sequence"/>
</dbReference>
<dbReference type="InterPro" id="IPR012347">
    <property type="entry name" value="Ferritin-like"/>
</dbReference>
<dbReference type="PANTHER" id="PTHR38593">
    <property type="entry name" value="BLR2558 PROTEIN"/>
    <property type="match status" value="1"/>
</dbReference>
<dbReference type="Gene3D" id="1.20.1260.10">
    <property type="match status" value="1"/>
</dbReference>
<feature type="compositionally biased region" description="Polar residues" evidence="1">
    <location>
        <begin position="42"/>
        <end position="52"/>
    </location>
</feature>
<gene>
    <name evidence="4" type="ORF">SAMN06265348_10471</name>
</gene>
<dbReference type="Pfam" id="PF13628">
    <property type="entry name" value="DUF4142"/>
    <property type="match status" value="1"/>
</dbReference>
<evidence type="ECO:0000313" key="4">
    <source>
        <dbReference type="EMBL" id="SMO60951.1"/>
    </source>
</evidence>
<sequence>MKNTNLFLSVMIVFFMITACSTNPKPAVDASSLSADSLPAQQPDSNISDPADTATTKVSTFAIKASARNLMNMVLGQLAQENAQNERVKKFGVLLIKEHTKSGKKLMDITADKHIMVPAEIPARMQLRINELSKLKGAEFDRRYMIIAADNQQKDINLFEKAAKDLKDSAFNAFIVKTLPALKMQLDSAKSIKNEL</sequence>
<feature type="signal peptide" evidence="2">
    <location>
        <begin position="1"/>
        <end position="21"/>
    </location>
</feature>
<name>A0A521CQA0_9SPHI</name>
<keyword evidence="2" id="KW-0732">Signal</keyword>
<dbReference type="InterPro" id="IPR025419">
    <property type="entry name" value="DUF4142"/>
</dbReference>
<protein>
    <submittedName>
        <fullName evidence="4">Putative membrane protein</fullName>
    </submittedName>
</protein>
<feature type="compositionally biased region" description="Low complexity" evidence="1">
    <location>
        <begin position="28"/>
        <end position="40"/>
    </location>
</feature>